<comment type="similarity">
    <text evidence="4">Belongs to the GcvT family. CAF17/IBA57 subfamily.</text>
</comment>
<dbReference type="Gene3D" id="2.40.30.160">
    <property type="match status" value="1"/>
</dbReference>
<sequence>MPPKPNIRTAAAPPPSGFTHLRTRRLISISGHDSPRFLQGILTNTIQPHSRAGVYSAFLTASGRVLHDVFVYPTLGTKWEQGGEAGYMIEVDGGYTDQFMRHLKKHKLRAKFGIRVLEEGELNVWNLWRDGVGRWTAHTKGMTGGLGLTDCRAPGMGQRVLLPGGTMPEEGGLQEAPDSAYMIRRYLRGVPEGQVEIPREESLPMNCNIDIMGGIDFKKGCYMGQELTIRTHHTGVVRKRILPVALYPDTPPDTLEYDPSGPTVDEQNADIRRQDKRKRSTGKLVASIGNVGLAMCRVEQMTDLAVSGEGSPFSPEDRFTVTLADGTEVGVKAFVPAWMRGRIREPKIKRTVD</sequence>
<keyword evidence="3" id="KW-0496">Mitochondrion</keyword>
<dbReference type="AlphaFoldDB" id="A0A6A7C6Y6"/>
<dbReference type="OrthoDB" id="191995at2759"/>
<keyword evidence="8" id="KW-1185">Reference proteome</keyword>
<accession>A0A6A7C6Y6</accession>
<dbReference type="InterPro" id="IPR017703">
    <property type="entry name" value="YgfZ/GCV_T_CS"/>
</dbReference>
<dbReference type="EMBL" id="MU005962">
    <property type="protein sequence ID" value="KAF2863210.1"/>
    <property type="molecule type" value="Genomic_DNA"/>
</dbReference>
<gene>
    <name evidence="7" type="ORF">K470DRAFT_211499</name>
</gene>
<keyword evidence="7" id="KW-0489">Methyltransferase</keyword>
<organism evidence="7 8">
    <name type="scientific">Piedraia hortae CBS 480.64</name>
    <dbReference type="NCBI Taxonomy" id="1314780"/>
    <lineage>
        <taxon>Eukaryota</taxon>
        <taxon>Fungi</taxon>
        <taxon>Dikarya</taxon>
        <taxon>Ascomycota</taxon>
        <taxon>Pezizomycotina</taxon>
        <taxon>Dothideomycetes</taxon>
        <taxon>Dothideomycetidae</taxon>
        <taxon>Capnodiales</taxon>
        <taxon>Piedraiaceae</taxon>
        <taxon>Piedraia</taxon>
    </lineage>
</organism>
<feature type="domain" description="CAF17 C-terminal" evidence="6">
    <location>
        <begin position="238"/>
        <end position="340"/>
    </location>
</feature>
<reference evidence="7" key="1">
    <citation type="journal article" date="2020" name="Stud. Mycol.">
        <title>101 Dothideomycetes genomes: a test case for predicting lifestyles and emergence of pathogens.</title>
        <authorList>
            <person name="Haridas S."/>
            <person name="Albert R."/>
            <person name="Binder M."/>
            <person name="Bloem J."/>
            <person name="Labutti K."/>
            <person name="Salamov A."/>
            <person name="Andreopoulos B."/>
            <person name="Baker S."/>
            <person name="Barry K."/>
            <person name="Bills G."/>
            <person name="Bluhm B."/>
            <person name="Cannon C."/>
            <person name="Castanera R."/>
            <person name="Culley D."/>
            <person name="Daum C."/>
            <person name="Ezra D."/>
            <person name="Gonzalez J."/>
            <person name="Henrissat B."/>
            <person name="Kuo A."/>
            <person name="Liang C."/>
            <person name="Lipzen A."/>
            <person name="Lutzoni F."/>
            <person name="Magnuson J."/>
            <person name="Mondo S."/>
            <person name="Nolan M."/>
            <person name="Ohm R."/>
            <person name="Pangilinan J."/>
            <person name="Park H.-J."/>
            <person name="Ramirez L."/>
            <person name="Alfaro M."/>
            <person name="Sun H."/>
            <person name="Tritt A."/>
            <person name="Yoshinaga Y."/>
            <person name="Zwiers L.-H."/>
            <person name="Turgeon B."/>
            <person name="Goodwin S."/>
            <person name="Spatafora J."/>
            <person name="Crous P."/>
            <person name="Grigoriev I."/>
        </authorList>
    </citation>
    <scope>NUCLEOTIDE SEQUENCE</scope>
    <source>
        <strain evidence="7">CBS 480.64</strain>
    </source>
</reference>
<evidence type="ECO:0000259" key="6">
    <source>
        <dbReference type="Pfam" id="PF25455"/>
    </source>
</evidence>
<dbReference type="Proteomes" id="UP000799421">
    <property type="component" value="Unassembled WGS sequence"/>
</dbReference>
<dbReference type="PANTHER" id="PTHR22602">
    <property type="entry name" value="TRANSFERASE CAF17, MITOCHONDRIAL-RELATED"/>
    <property type="match status" value="1"/>
</dbReference>
<evidence type="ECO:0000256" key="4">
    <source>
        <dbReference type="ARBA" id="ARBA00093447"/>
    </source>
</evidence>
<dbReference type="GO" id="GO:0008168">
    <property type="term" value="F:methyltransferase activity"/>
    <property type="evidence" value="ECO:0007669"/>
    <property type="project" value="UniProtKB-KW"/>
</dbReference>
<dbReference type="GO" id="GO:0032259">
    <property type="term" value="P:methylation"/>
    <property type="evidence" value="ECO:0007669"/>
    <property type="project" value="UniProtKB-KW"/>
</dbReference>
<evidence type="ECO:0000313" key="8">
    <source>
        <dbReference type="Proteomes" id="UP000799421"/>
    </source>
</evidence>
<evidence type="ECO:0000313" key="7">
    <source>
        <dbReference type="EMBL" id="KAF2863210.1"/>
    </source>
</evidence>
<dbReference type="GO" id="GO:0005759">
    <property type="term" value="C:mitochondrial matrix"/>
    <property type="evidence" value="ECO:0007669"/>
    <property type="project" value="UniProtKB-SubCell"/>
</dbReference>
<name>A0A6A7C6Y6_9PEZI</name>
<evidence type="ECO:0000256" key="5">
    <source>
        <dbReference type="ARBA" id="ARBA00093637"/>
    </source>
</evidence>
<dbReference type="GO" id="GO:0016226">
    <property type="term" value="P:iron-sulfur cluster assembly"/>
    <property type="evidence" value="ECO:0007669"/>
    <property type="project" value="TreeGrafter"/>
</dbReference>
<proteinExistence type="inferred from homology"/>
<dbReference type="Pfam" id="PF25455">
    <property type="entry name" value="Beta-barrel_CAF17_C"/>
    <property type="match status" value="1"/>
</dbReference>
<comment type="subcellular location">
    <subcellularLocation>
        <location evidence="1">Mitochondrion matrix</location>
    </subcellularLocation>
</comment>
<keyword evidence="2" id="KW-0809">Transit peptide</keyword>
<dbReference type="InterPro" id="IPR057460">
    <property type="entry name" value="CAF17_C"/>
</dbReference>
<evidence type="ECO:0000256" key="2">
    <source>
        <dbReference type="ARBA" id="ARBA00022946"/>
    </source>
</evidence>
<keyword evidence="7" id="KW-0808">Transferase</keyword>
<dbReference type="PANTHER" id="PTHR22602:SF0">
    <property type="entry name" value="TRANSFERASE CAF17, MITOCHONDRIAL-RELATED"/>
    <property type="match status" value="1"/>
</dbReference>
<protein>
    <recommendedName>
        <fullName evidence="5">Iron-sulfur cluster assembly factor IBA57 homolog, mitochondrial</fullName>
    </recommendedName>
</protein>
<dbReference type="SUPFAM" id="SSF103025">
    <property type="entry name" value="Folate-binding domain"/>
    <property type="match status" value="1"/>
</dbReference>
<dbReference type="InterPro" id="IPR045179">
    <property type="entry name" value="YgfZ/GcvT"/>
</dbReference>
<evidence type="ECO:0000256" key="3">
    <source>
        <dbReference type="ARBA" id="ARBA00023128"/>
    </source>
</evidence>
<dbReference type="Gene3D" id="3.30.1360.120">
    <property type="entry name" value="Probable tRNA modification gtpase trme, domain 1"/>
    <property type="match status" value="1"/>
</dbReference>
<dbReference type="InterPro" id="IPR027266">
    <property type="entry name" value="TrmE/GcvT-like"/>
</dbReference>
<dbReference type="NCBIfam" id="TIGR03317">
    <property type="entry name" value="ygfZ_signature"/>
    <property type="match status" value="1"/>
</dbReference>
<evidence type="ECO:0000256" key="1">
    <source>
        <dbReference type="ARBA" id="ARBA00004305"/>
    </source>
</evidence>